<evidence type="ECO:0000256" key="5">
    <source>
        <dbReference type="PROSITE-ProRule" id="PRU00469"/>
    </source>
</evidence>
<evidence type="ECO:0000256" key="3">
    <source>
        <dbReference type="ARBA" id="ARBA00023163"/>
    </source>
</evidence>
<dbReference type="GO" id="GO:0070897">
    <property type="term" value="P:transcription preinitiation complex assembly"/>
    <property type="evidence" value="ECO:0007669"/>
    <property type="project" value="InterPro"/>
</dbReference>
<dbReference type="KEGG" id="bmic:BMR1_03g02050"/>
<dbReference type="AlphaFoldDB" id="A0A0K3AMS1"/>
<dbReference type="Pfam" id="PF08271">
    <property type="entry name" value="Zn_Ribbon_TF"/>
    <property type="match status" value="1"/>
</dbReference>
<dbReference type="CDD" id="cd00043">
    <property type="entry name" value="CYCLIN_SF"/>
    <property type="match status" value="1"/>
</dbReference>
<evidence type="ECO:0000259" key="6">
    <source>
        <dbReference type="PROSITE" id="PS51134"/>
    </source>
</evidence>
<dbReference type="GO" id="GO:0017025">
    <property type="term" value="F:TBP-class protein binding"/>
    <property type="evidence" value="ECO:0007669"/>
    <property type="project" value="InterPro"/>
</dbReference>
<dbReference type="GO" id="GO:0005634">
    <property type="term" value="C:nucleus"/>
    <property type="evidence" value="ECO:0007669"/>
    <property type="project" value="TreeGrafter"/>
</dbReference>
<organism evidence="7 8">
    <name type="scientific">Babesia microti (strain RI)</name>
    <dbReference type="NCBI Taxonomy" id="1133968"/>
    <lineage>
        <taxon>Eukaryota</taxon>
        <taxon>Sar</taxon>
        <taxon>Alveolata</taxon>
        <taxon>Apicomplexa</taxon>
        <taxon>Aconoidasida</taxon>
        <taxon>Piroplasmida</taxon>
        <taxon>Babesiidae</taxon>
        <taxon>Babesia</taxon>
    </lineage>
</organism>
<dbReference type="OrthoDB" id="25790at2759"/>
<dbReference type="GO" id="GO:0003743">
    <property type="term" value="F:translation initiation factor activity"/>
    <property type="evidence" value="ECO:0007669"/>
    <property type="project" value="UniProtKB-KW"/>
</dbReference>
<evidence type="ECO:0000256" key="2">
    <source>
        <dbReference type="ARBA" id="ARBA00023015"/>
    </source>
</evidence>
<dbReference type="PROSITE" id="PS51134">
    <property type="entry name" value="ZF_TFIIB"/>
    <property type="match status" value="1"/>
</dbReference>
<dbReference type="InterPro" id="IPR036915">
    <property type="entry name" value="Cyclin-like_sf"/>
</dbReference>
<evidence type="ECO:0000256" key="4">
    <source>
        <dbReference type="ARBA" id="ARBA00031706"/>
    </source>
</evidence>
<dbReference type="OMA" id="DHDQRMK"/>
<dbReference type="SUPFAM" id="SSF57783">
    <property type="entry name" value="Zinc beta-ribbon"/>
    <property type="match status" value="1"/>
</dbReference>
<dbReference type="Proteomes" id="UP000002899">
    <property type="component" value="Chromosome III"/>
</dbReference>
<dbReference type="InterPro" id="IPR000812">
    <property type="entry name" value="TFIIB"/>
</dbReference>
<keyword evidence="2" id="KW-0805">Transcription regulation</keyword>
<accession>A0A0K3AMS1</accession>
<proteinExistence type="predicted"/>
<keyword evidence="5" id="KW-0479">Metal-binding</keyword>
<dbReference type="Gene3D" id="1.10.472.170">
    <property type="match status" value="1"/>
</dbReference>
<dbReference type="PANTHER" id="PTHR11618:SF13">
    <property type="entry name" value="TRANSCRIPTION INITIATION FACTOR IIB"/>
    <property type="match status" value="1"/>
</dbReference>
<dbReference type="PANTHER" id="PTHR11618">
    <property type="entry name" value="TRANSCRIPTION INITIATION FACTOR IIB-RELATED"/>
    <property type="match status" value="1"/>
</dbReference>
<reference evidence="7 8" key="2">
    <citation type="journal article" date="2013" name="PLoS ONE">
        <title>Whole genome mapping and re-organization of the nuclear and mitochondrial genomes of Babesia microti isolates.</title>
        <authorList>
            <person name="Cornillot E."/>
            <person name="Dassouli A."/>
            <person name="Garg A."/>
            <person name="Pachikara N."/>
            <person name="Randazzo S."/>
            <person name="Depoix D."/>
            <person name="Carcy B."/>
            <person name="Delbecq S."/>
            <person name="Frutos R."/>
            <person name="Silva J.C."/>
            <person name="Sutton R."/>
            <person name="Krause P.J."/>
            <person name="Mamoun C.B."/>
        </authorList>
    </citation>
    <scope>NUCLEOTIDE SEQUENCE [LARGE SCALE GENOMIC DNA]</scope>
    <source>
        <strain evidence="7 8">RI</strain>
    </source>
</reference>
<feature type="domain" description="TFIIB-type" evidence="6">
    <location>
        <begin position="18"/>
        <end position="50"/>
    </location>
</feature>
<reference evidence="7 8" key="3">
    <citation type="journal article" date="2016" name="Sci. Rep.">
        <title>Genome-wide diversity and gene expression profiling of Babesia microti isolates identify polymorphic genes that mediate host-pathogen interactions.</title>
        <authorList>
            <person name="Silva J.C."/>
            <person name="Cornillot E."/>
            <person name="McCracken C."/>
            <person name="Usmani-Brown S."/>
            <person name="Dwivedi A."/>
            <person name="Ifeonu O.O."/>
            <person name="Crabtree J."/>
            <person name="Gotia H.T."/>
            <person name="Virji A.Z."/>
            <person name="Reynes C."/>
            <person name="Colinge J."/>
            <person name="Kumar V."/>
            <person name="Lawres L."/>
            <person name="Pazzi J.E."/>
            <person name="Pablo J.V."/>
            <person name="Hung C."/>
            <person name="Brancato J."/>
            <person name="Kumari P."/>
            <person name="Orvis J."/>
            <person name="Tretina K."/>
            <person name="Chibucos M."/>
            <person name="Ott S."/>
            <person name="Sadzewicz L."/>
            <person name="Sengamalay N."/>
            <person name="Shetty A.C."/>
            <person name="Su Q."/>
            <person name="Tallon L."/>
            <person name="Fraser C.M."/>
            <person name="Frutos R."/>
            <person name="Molina D.M."/>
            <person name="Krause P.J."/>
            <person name="Ben Mamoun C."/>
        </authorList>
    </citation>
    <scope>NUCLEOTIDE SEQUENCE [LARGE SCALE GENOMIC DNA]</scope>
    <source>
        <strain evidence="7 8">RI</strain>
    </source>
</reference>
<reference evidence="7 8" key="1">
    <citation type="journal article" date="2012" name="Nucleic Acids Res.">
        <title>Sequencing of the smallest Apicomplexan genome from the human pathogen Babesia microti.</title>
        <authorList>
            <person name="Cornillot E."/>
            <person name="Hadj-Kaddour K."/>
            <person name="Dassouli A."/>
            <person name="Noel B."/>
            <person name="Ranwez V."/>
            <person name="Vacherie B."/>
            <person name="Augagneur Y."/>
            <person name="Bres V."/>
            <person name="Duclos A."/>
            <person name="Randazzo S."/>
            <person name="Carcy B."/>
            <person name="Debierre-Grockiego F."/>
            <person name="Delbecq S."/>
            <person name="Moubri-Menage K."/>
            <person name="Shams-Eldin H."/>
            <person name="Usmani-Brown S."/>
            <person name="Bringaud F."/>
            <person name="Wincker P."/>
            <person name="Vivares C.P."/>
            <person name="Schwarz R.T."/>
            <person name="Schetters T.P."/>
            <person name="Krause P.J."/>
            <person name="Gorenflot A."/>
            <person name="Berry V."/>
            <person name="Barbe V."/>
            <person name="Ben Mamoun C."/>
        </authorList>
    </citation>
    <scope>NUCLEOTIDE SEQUENCE [LARGE SCALE GENOMIC DNA]</scope>
    <source>
        <strain evidence="7 8">RI</strain>
    </source>
</reference>
<keyword evidence="8" id="KW-1185">Reference proteome</keyword>
<dbReference type="GO" id="GO:0097550">
    <property type="term" value="C:transcription preinitiation complex"/>
    <property type="evidence" value="ECO:0007669"/>
    <property type="project" value="TreeGrafter"/>
</dbReference>
<dbReference type="VEuPathDB" id="PiroplasmaDB:BMR1_03g02050"/>
<dbReference type="GeneID" id="24425051"/>
<dbReference type="Gene3D" id="1.10.472.10">
    <property type="entry name" value="Cyclin-like"/>
    <property type="match status" value="1"/>
</dbReference>
<evidence type="ECO:0000313" key="7">
    <source>
        <dbReference type="EMBL" id="CTQ41009.1"/>
    </source>
</evidence>
<evidence type="ECO:0000313" key="8">
    <source>
        <dbReference type="Proteomes" id="UP000002899"/>
    </source>
</evidence>
<dbReference type="RefSeq" id="XP_012649020.1">
    <property type="nucleotide sequence ID" value="XM_012793566.1"/>
</dbReference>
<dbReference type="PRINTS" id="PR00685">
    <property type="entry name" value="TIFACTORIIB"/>
</dbReference>
<protein>
    <recommendedName>
        <fullName evidence="4">General transcription factor TFIIB</fullName>
    </recommendedName>
</protein>
<dbReference type="EMBL" id="LN871598">
    <property type="protein sequence ID" value="CTQ41009.1"/>
    <property type="molecule type" value="Genomic_DNA"/>
</dbReference>
<gene>
    <name evidence="7" type="ORF">BMR1_03g02050</name>
</gene>
<evidence type="ECO:0000256" key="1">
    <source>
        <dbReference type="ARBA" id="ARBA00022737"/>
    </source>
</evidence>
<keyword evidence="5" id="KW-0862">Zinc</keyword>
<name>A0A0K3AMS1_BABMR</name>
<keyword evidence="1" id="KW-0677">Repeat</keyword>
<dbReference type="GO" id="GO:0008270">
    <property type="term" value="F:zinc ion binding"/>
    <property type="evidence" value="ECO:0007669"/>
    <property type="project" value="UniProtKB-KW"/>
</dbReference>
<dbReference type="InterPro" id="IPR013150">
    <property type="entry name" value="TFIIB_cyclin"/>
</dbReference>
<dbReference type="SUPFAM" id="SSF47954">
    <property type="entry name" value="Cyclin-like"/>
    <property type="match status" value="2"/>
</dbReference>
<sequence>MKHATTNKTAPPSKFLRKGLCCPDCGPMGIVLLDHCEGNQICNNCGRVLESHMISDEQEWRSFNTESSGGAGSDRNRVGEALDHWTESQVSATTFLGGGKRLQQIQESTSVSNQQDRLLRQAFVQLRSIAECFGLQEHTMERAKEIAKDLQLAGHLKGRCNTLNMLAVTYLACREASLFRTVKELIVYDRSLTERDLARSINKLKKFLPHRGAAFFESASQLLDRFCSRLSLSTNLCSVAEHAVEKACNIVTTAHRPTSMAAGVLFLIVQIFTLEGSDEKMPSISDIARVCSVGEHTVRRTFRELLPIATRILPANFQSQHYEGIQRVLELKK</sequence>
<keyword evidence="5" id="KW-0863">Zinc-finger</keyword>
<keyword evidence="3" id="KW-0804">Transcription</keyword>
<dbReference type="InterPro" id="IPR013137">
    <property type="entry name" value="Znf_TFIIB"/>
</dbReference>
<dbReference type="Pfam" id="PF00382">
    <property type="entry name" value="TFIIB"/>
    <property type="match status" value="1"/>
</dbReference>